<accession>A9NLV9</accession>
<sequence length="77" mass="8540">MAIPKTTATADMRWMEIAPPRRVCMGRRRPFEKKLLPIAEERSLNNGELMDGLGSAFPAVCGFKAESDNKRLASAEC</sequence>
<dbReference type="EMBL" id="EF082249">
    <property type="protein sequence ID" value="ABK21620.1"/>
    <property type="molecule type" value="mRNA"/>
</dbReference>
<proteinExistence type="evidence at transcript level"/>
<protein>
    <submittedName>
        <fullName evidence="1">Uncharacterized protein</fullName>
    </submittedName>
</protein>
<name>A9NLV9_PICSI</name>
<evidence type="ECO:0000313" key="1">
    <source>
        <dbReference type="EMBL" id="ABK21620.1"/>
    </source>
</evidence>
<reference evidence="1" key="1">
    <citation type="journal article" date="2008" name="BMC Genomics">
        <title>A conifer genomics resource of 200,000 spruce (Picea spp.) ESTs and 6,464 high-quality, sequence-finished full-length cDNAs for Sitka spruce (Picea sitchensis).</title>
        <authorList>
            <person name="Ralph S.G."/>
            <person name="Chun H.J."/>
            <person name="Kolosova N."/>
            <person name="Cooper D."/>
            <person name="Oddy C."/>
            <person name="Ritland C.E."/>
            <person name="Kirkpatrick R."/>
            <person name="Moore R."/>
            <person name="Barber S."/>
            <person name="Holt R.A."/>
            <person name="Jones S.J."/>
            <person name="Marra M.A."/>
            <person name="Douglas C.J."/>
            <person name="Ritland K."/>
            <person name="Bohlmann J."/>
        </authorList>
    </citation>
    <scope>NUCLEOTIDE SEQUENCE</scope>
    <source>
        <tissue evidence="1">Green portion of the leader tissue</tissue>
    </source>
</reference>
<organism evidence="1">
    <name type="scientific">Picea sitchensis</name>
    <name type="common">Sitka spruce</name>
    <name type="synonym">Pinus sitchensis</name>
    <dbReference type="NCBI Taxonomy" id="3332"/>
    <lineage>
        <taxon>Eukaryota</taxon>
        <taxon>Viridiplantae</taxon>
        <taxon>Streptophyta</taxon>
        <taxon>Embryophyta</taxon>
        <taxon>Tracheophyta</taxon>
        <taxon>Spermatophyta</taxon>
        <taxon>Pinopsida</taxon>
        <taxon>Pinidae</taxon>
        <taxon>Conifers I</taxon>
        <taxon>Pinales</taxon>
        <taxon>Pinaceae</taxon>
        <taxon>Picea</taxon>
    </lineage>
</organism>
<dbReference type="AlphaFoldDB" id="A9NLV9"/>